<feature type="domain" description="Chitin-binding type-2" evidence="1">
    <location>
        <begin position="1905"/>
        <end position="1964"/>
    </location>
</feature>
<dbReference type="Gene3D" id="2.170.140.10">
    <property type="entry name" value="Chitin binding domain"/>
    <property type="match status" value="1"/>
</dbReference>
<dbReference type="Pfam" id="PF17517">
    <property type="entry name" value="IgGFc_binding"/>
    <property type="match status" value="1"/>
</dbReference>
<dbReference type="GO" id="GO:0008061">
    <property type="term" value="F:chitin binding"/>
    <property type="evidence" value="ECO:0007669"/>
    <property type="project" value="InterPro"/>
</dbReference>
<name>K1PRD3_MAGGI</name>
<evidence type="ECO:0000313" key="2">
    <source>
        <dbReference type="EMBL" id="EKC21384.1"/>
    </source>
</evidence>
<dbReference type="PROSITE" id="PS50940">
    <property type="entry name" value="CHIT_BIND_II"/>
    <property type="match status" value="14"/>
</dbReference>
<proteinExistence type="predicted"/>
<dbReference type="InterPro" id="IPR035234">
    <property type="entry name" value="IgGFc-bd_N"/>
</dbReference>
<dbReference type="SUPFAM" id="SSF57625">
    <property type="entry name" value="Invertebrate chitin-binding proteins"/>
    <property type="match status" value="7"/>
</dbReference>
<feature type="domain" description="Chitin-binding type-2" evidence="1">
    <location>
        <begin position="1130"/>
        <end position="1199"/>
    </location>
</feature>
<feature type="domain" description="Chitin-binding type-2" evidence="1">
    <location>
        <begin position="1444"/>
        <end position="1503"/>
    </location>
</feature>
<dbReference type="InterPro" id="IPR002557">
    <property type="entry name" value="Chitin-bd_dom"/>
</dbReference>
<dbReference type="GO" id="GO:0005576">
    <property type="term" value="C:extracellular region"/>
    <property type="evidence" value="ECO:0007669"/>
    <property type="project" value="InterPro"/>
</dbReference>
<feature type="domain" description="Chitin-binding type-2" evidence="1">
    <location>
        <begin position="642"/>
        <end position="702"/>
    </location>
</feature>
<accession>K1PRD3</accession>
<feature type="domain" description="Chitin-binding type-2" evidence="1">
    <location>
        <begin position="346"/>
        <end position="408"/>
    </location>
</feature>
<dbReference type="PANTHER" id="PTHR46534:SF1">
    <property type="entry name" value="IGGFC-BINDING PROTEIN N-TERMINAL DOMAIN-CONTAINING PROTEIN"/>
    <property type="match status" value="1"/>
</dbReference>
<feature type="domain" description="Chitin-binding type-2" evidence="1">
    <location>
        <begin position="496"/>
        <end position="555"/>
    </location>
</feature>
<sequence length="2356" mass="266084">MGKTYKAGEVIHTKLDKYQTLQLQSSQDLTGAHIVSDKPVAAFSGNIKTNIGTGIYADHLVEQLTPVDTWGKKFVTVPIPKRTTGDFFRIIASEDNTEVTISGMTPIKIPKAGEWVQVSIPSGEHKMVTSTKPVMLMQYVLSQQNATEPADPSMITIPPYELFGAKYTFSTPQYSRPDYGAGYSYEHEFMVVVKDADRNTLLLDDKPFPSNAHWTTIPGTDLVGGYVTISAGSHTPCKRTSPVPGDGIDNDCDGKIDEELCTPSNNKRVDIDAVCKKNKTAIVVNPFNCAQYYDCSKQVSAFGKPYLQECKYPDLFSSGTNSCEPFTSVTGSCGRRKEAQAPSVLNFLCSKNQSAAIPDPANCAKYYDCSKLFTSTTLQDMTTECKYPDLFSVKDGKCQDFKSVNCTTRKEPMAPCEYEQNLCPANNPSCAPCPKRLPSCITLPDNQEAFPGKLWQADYIVCDTNRTMNITTCPQGEYFNPRLKKCMKSVPPVDVPDYCSAHPKALLPKEDNCGQYINCSDPGFDGNHTMECQYPDLFSVTTMSCQWFENVTCDSRMEPQAPCEYHQNQCAPTNKSCIPCKKRLPSCVTLSDGKNAIDWLLWKPDYAECYKNRTMKMEKCPTRFFDPVQRKCTDKANPGDIDEICKQNPKAILRKKDNCAQYYNCSVSNSSYGGHLQECKYPDLFSTVSMECENFKTVTCDNRTEPQAPCEYVQNLCPANNPSCAPCPKRLPSCITLPDNQEAFPGKLWQADYIVCDTNRTMNITTCPQGEYFNPRLKKCMKAVPKGQYQQNLCPVGDPSCAPCPSRLPSCVGEQNGYKEFPTRLWKSDFVRCFLNRTTEIDKCSSNEYFNPRLKQCMENVLPVDVPDFCTANPTKLLPDPDNCAHYFNCSDPTVNVITRQQNQQTGSYRKECPYPDLFDPVLQQCGMFTTVECKTRPEPQAPCKKCFEQFITISVDKCKPPEYFNPRLLKCTERVEPAKIDEFCRANPKSVKAHPSNCALFYDCSSVQSPLGHHLVECPYPDLFDSTRLQCVNFTEVKCNKTKKEPQAPCEYQQNLCNNSDPTCVPCPSRLPSCKGKPDGLNPFPNQLWNPPYIECFKNRTIDIKKCSTGYFNPRLRKCMEPVEKVDIPDYCKAHPTELLPDPDNCAKFFNCSESLIKPRSSRSNVAIGKFGYECPYPELYDTMLQMCSNFTKVRCTTRWEPMAPCEYDQNLCDLTANNCTKCPERLPSCVGSSDGLNPSPRHLWKDDYISCFLNRTMVISKCPKSQYFNPRLSMCVDYVPTVDVPEYCQANPSDVLPDPDNCAQYFNCSDPAIRGSINGAVNLPENYRKECQYPDLFDPVHKECQTFTAVNCSKRNEPQAPCEYDQNLCPNSDPSCAPCPERLPSCRGLPDGNQAVSMELWTSRYITCFVNRTMKVNKCPLGEIFDPIQLRCINKIPQGNVAEFCKSNPGAVKEVDNNCGQYFNCSALSMFGTYVHECPYPELFDSNMLTCRQFTEVNCDNRTEPQAPCEYEVNICDPRNSSCSPCPVRLPSCRGLPDGTNSVANKEWTTAFIVCVQNRTLDINKCKTGYFNPRIRKCMENVEKVDVPDYCAVHPADILPAPDNCAHYYNCSALNTALPPRMISRKLMSGVLDAHEMECTYPDLFDVSSRSCRTFTTVTCNSRPEPQAPCEYLQNICRPSDLNCKPCSERLPSCVGKEDGSNVFPSRVWKPDYVICYHNRTISFEKCSQGYFHPVAKLCTEVVDPGEYQQNLCKTSNSSCEKCPARLPSCKGMTDGPHSFPNKLWLQDYIFCHKNRTIQTTKCPTTQYFNPRLNICTDVVEPGEYDQNLCPRTSLNCIVCPKRLPSCRGLSDGIQPVPSEMWGDRYLTCLQNRTLAVTKCPRSSVFDPVLLQCRENVPFNNIDQFCKSKPGTVRPHPTNCAQYYNCSQTSVQGDHLFECPYPDLFDSSTLLCRNFTTVPCDKRQEPMAPCDYRQNRCLMSDKSCVPCPSRLPSCVRLPDGKNPVVGSIWLSKYVICYQNRTMGTSECPKGEYFHPRRRVCLQAVDPVDVPDYCKAHPDDVLPDPFNCGQYFNCSIEDTIMLRSRTPNSIGVFRMECTYPALFESSSRQCKHFENVQCENRPEPQAPCQYEQNLCKSSDNICQLCPNRLPPCIGIDDGEHEFPNRLWQRDFIICYKNRTISITECEDGFYFNPRTKRCQKAVEMIDVPSYCLVHKAAILPDLKTCAKYFNCSDYGGAHVECRYPDLYSTKEKKCVNFTSVKCDSRPEPQAPCDYTQNLCRKGDGTCPPCPERLPSCVGVPDGDQPFTGRLWKPQFITCFLNRTILLQQCTNGYFHPIKKQCLIDIPKGNVYFNFK</sequence>
<dbReference type="EMBL" id="JH816268">
    <property type="protein sequence ID" value="EKC21384.1"/>
    <property type="molecule type" value="Genomic_DNA"/>
</dbReference>
<feature type="domain" description="Chitin-binding type-2" evidence="1">
    <location>
        <begin position="272"/>
        <end position="335"/>
    </location>
</feature>
<feature type="domain" description="Chitin-binding type-2" evidence="1">
    <location>
        <begin position="867"/>
        <end position="936"/>
    </location>
</feature>
<evidence type="ECO:0000259" key="1">
    <source>
        <dbReference type="PROSITE" id="PS50940"/>
    </source>
</evidence>
<gene>
    <name evidence="2" type="ORF">CGI_10004007</name>
</gene>
<dbReference type="SMART" id="SM00494">
    <property type="entry name" value="ChtBD2"/>
    <property type="match status" value="24"/>
</dbReference>
<dbReference type="PANTHER" id="PTHR46534">
    <property type="entry name" value="IGGFC_BINDING DOMAIN-CONTAINING PROTEIN"/>
    <property type="match status" value="1"/>
</dbReference>
<feature type="domain" description="Chitin-binding type-2" evidence="1">
    <location>
        <begin position="982"/>
        <end position="1042"/>
    </location>
</feature>
<dbReference type="HOGENOM" id="CLU_233523_0_0_1"/>
<organism evidence="2">
    <name type="scientific">Magallana gigas</name>
    <name type="common">Pacific oyster</name>
    <name type="synonym">Crassostrea gigas</name>
    <dbReference type="NCBI Taxonomy" id="29159"/>
    <lineage>
        <taxon>Eukaryota</taxon>
        <taxon>Metazoa</taxon>
        <taxon>Spiralia</taxon>
        <taxon>Lophotrochozoa</taxon>
        <taxon>Mollusca</taxon>
        <taxon>Bivalvia</taxon>
        <taxon>Autobranchia</taxon>
        <taxon>Pteriomorphia</taxon>
        <taxon>Ostreida</taxon>
        <taxon>Ostreoidea</taxon>
        <taxon>Ostreidae</taxon>
        <taxon>Magallana</taxon>
    </lineage>
</organism>
<feature type="domain" description="Chitin-binding type-2" evidence="1">
    <location>
        <begin position="2209"/>
        <end position="2265"/>
    </location>
</feature>
<reference evidence="2" key="1">
    <citation type="journal article" date="2012" name="Nature">
        <title>The oyster genome reveals stress adaptation and complexity of shell formation.</title>
        <authorList>
            <person name="Zhang G."/>
            <person name="Fang X."/>
            <person name="Guo X."/>
            <person name="Li L."/>
            <person name="Luo R."/>
            <person name="Xu F."/>
            <person name="Yang P."/>
            <person name="Zhang L."/>
            <person name="Wang X."/>
            <person name="Qi H."/>
            <person name="Xiong Z."/>
            <person name="Que H."/>
            <person name="Xie Y."/>
            <person name="Holland P.W."/>
            <person name="Paps J."/>
            <person name="Zhu Y."/>
            <person name="Wu F."/>
            <person name="Chen Y."/>
            <person name="Wang J."/>
            <person name="Peng C."/>
            <person name="Meng J."/>
            <person name="Yang L."/>
            <person name="Liu J."/>
            <person name="Wen B."/>
            <person name="Zhang N."/>
            <person name="Huang Z."/>
            <person name="Zhu Q."/>
            <person name="Feng Y."/>
            <person name="Mount A."/>
            <person name="Hedgecock D."/>
            <person name="Xu Z."/>
            <person name="Liu Y."/>
            <person name="Domazet-Loso T."/>
            <person name="Du Y."/>
            <person name="Sun X."/>
            <person name="Zhang S."/>
            <person name="Liu B."/>
            <person name="Cheng P."/>
            <person name="Jiang X."/>
            <person name="Li J."/>
            <person name="Fan D."/>
            <person name="Wang W."/>
            <person name="Fu W."/>
            <person name="Wang T."/>
            <person name="Wang B."/>
            <person name="Zhang J."/>
            <person name="Peng Z."/>
            <person name="Li Y."/>
            <person name="Li N."/>
            <person name="Wang J."/>
            <person name="Chen M."/>
            <person name="He Y."/>
            <person name="Tan F."/>
            <person name="Song X."/>
            <person name="Zheng Q."/>
            <person name="Huang R."/>
            <person name="Yang H."/>
            <person name="Du X."/>
            <person name="Chen L."/>
            <person name="Yang M."/>
            <person name="Gaffney P.M."/>
            <person name="Wang S."/>
            <person name="Luo L."/>
            <person name="She Z."/>
            <person name="Ming Y."/>
            <person name="Huang W."/>
            <person name="Zhang S."/>
            <person name="Huang B."/>
            <person name="Zhang Y."/>
            <person name="Qu T."/>
            <person name="Ni P."/>
            <person name="Miao G."/>
            <person name="Wang J."/>
            <person name="Wang Q."/>
            <person name="Steinberg C.E."/>
            <person name="Wang H."/>
            <person name="Li N."/>
            <person name="Qian L."/>
            <person name="Zhang G."/>
            <person name="Li Y."/>
            <person name="Yang H."/>
            <person name="Liu X."/>
            <person name="Wang J."/>
            <person name="Yin Y."/>
            <person name="Wang J."/>
        </authorList>
    </citation>
    <scope>NUCLEOTIDE SEQUENCE [LARGE SCALE GENOMIC DNA]</scope>
    <source>
        <strain evidence="2">05x7-T-G4-1.051#20</strain>
    </source>
</reference>
<feature type="domain" description="Chitin-binding type-2" evidence="1">
    <location>
        <begin position="1590"/>
        <end position="1664"/>
    </location>
</feature>
<feature type="domain" description="Chitin-binding type-2" evidence="1">
    <location>
        <begin position="1287"/>
        <end position="1356"/>
    </location>
</feature>
<protein>
    <submittedName>
        <fullName evidence="2">IgGFc-binding protein</fullName>
    </submittedName>
</protein>
<dbReference type="Pfam" id="PF01607">
    <property type="entry name" value="CBM_14"/>
    <property type="match status" value="1"/>
</dbReference>
<dbReference type="InParanoid" id="K1PRD3"/>
<feature type="domain" description="Chitin-binding type-2" evidence="1">
    <location>
        <begin position="2052"/>
        <end position="2121"/>
    </location>
</feature>
<dbReference type="InterPro" id="IPR036508">
    <property type="entry name" value="Chitin-bd_dom_sf"/>
</dbReference>
<feature type="domain" description="Chitin-binding type-2" evidence="1">
    <location>
        <begin position="1769"/>
        <end position="1834"/>
    </location>
</feature>